<protein>
    <submittedName>
        <fullName evidence="1">Poly adp ribose polymerase</fullName>
    </submittedName>
</protein>
<reference evidence="1" key="1">
    <citation type="journal article" date="2013" name="Nature">
        <title>The genomes of four tapeworm species reveal adaptations to parasitism.</title>
        <authorList>
            <person name="Tsai I.J."/>
            <person name="Zarowiecki M."/>
            <person name="Holroyd N."/>
            <person name="Garciarrubio A."/>
            <person name="Sanchez-Flores A."/>
            <person name="Brooks K.L."/>
            <person name="Tracey A."/>
            <person name="Bobes R.J."/>
            <person name="Fragoso G."/>
            <person name="Sciutto E."/>
            <person name="Aslett M."/>
            <person name="Beasley H."/>
            <person name="Bennett H.M."/>
            <person name="Cai J."/>
            <person name="Camicia F."/>
            <person name="Clark R."/>
            <person name="Cucher M."/>
            <person name="De Silva N."/>
            <person name="Day T.A."/>
            <person name="Deplazes P."/>
            <person name="Estrada K."/>
            <person name="Fernandez C."/>
            <person name="Holland P.W."/>
            <person name="Hou J."/>
            <person name="Hu S."/>
            <person name="Huckvale T."/>
            <person name="Hung S.S."/>
            <person name="Kamenetzky L."/>
            <person name="Keane J.A."/>
            <person name="Kiss F."/>
            <person name="Koziol U."/>
            <person name="Lambert O."/>
            <person name="Liu K."/>
            <person name="Luo X."/>
            <person name="Luo Y."/>
            <person name="Macchiaroli N."/>
            <person name="Nichol S."/>
            <person name="Paps J."/>
            <person name="Parkinson J."/>
            <person name="Pouchkina-Stantcheva N."/>
            <person name="Riddiford N."/>
            <person name="Rosenzvit M."/>
            <person name="Salinas G."/>
            <person name="Wasmuth J.D."/>
            <person name="Zamanian M."/>
            <person name="Zheng Y."/>
            <person name="Cai X."/>
            <person name="Soberon X."/>
            <person name="Olson P.D."/>
            <person name="Laclette J.P."/>
            <person name="Brehm K."/>
            <person name="Berriman M."/>
            <person name="Garciarrubio A."/>
            <person name="Bobes R.J."/>
            <person name="Fragoso G."/>
            <person name="Sanchez-Flores A."/>
            <person name="Estrada K."/>
            <person name="Cevallos M.A."/>
            <person name="Morett E."/>
            <person name="Gonzalez V."/>
            <person name="Portillo T."/>
            <person name="Ochoa-Leyva A."/>
            <person name="Jose M.V."/>
            <person name="Sciutto E."/>
            <person name="Landa A."/>
            <person name="Jimenez L."/>
            <person name="Valdes V."/>
            <person name="Carrero J.C."/>
            <person name="Larralde C."/>
            <person name="Morales-Montor J."/>
            <person name="Limon-Lason J."/>
            <person name="Soberon X."/>
            <person name="Laclette J.P."/>
        </authorList>
    </citation>
    <scope>NUCLEOTIDE SEQUENCE [LARGE SCALE GENOMIC DNA]</scope>
</reference>
<gene>
    <name evidence="1" type="ORF">EmuJ_000306400</name>
</gene>
<sequence length="85" mass="9390">MFTQFAFAISLSRYSRRGGSGEWSSRWCRGAVAMDAAVTCEKQCRSGSHPGYCATFACTVHGRPLFAADGMIDLVLVSHSYYSYF</sequence>
<keyword evidence="2" id="KW-1185">Reference proteome</keyword>
<accession>A0A068XV71</accession>
<organism evidence="1 2">
    <name type="scientific">Echinococcus multilocularis</name>
    <name type="common">Fox tapeworm</name>
    <dbReference type="NCBI Taxonomy" id="6211"/>
    <lineage>
        <taxon>Eukaryota</taxon>
        <taxon>Metazoa</taxon>
        <taxon>Spiralia</taxon>
        <taxon>Lophotrochozoa</taxon>
        <taxon>Platyhelminthes</taxon>
        <taxon>Cestoda</taxon>
        <taxon>Eucestoda</taxon>
        <taxon>Cyclophyllidea</taxon>
        <taxon>Taeniidae</taxon>
        <taxon>Echinococcus</taxon>
    </lineage>
</organism>
<dbReference type="AlphaFoldDB" id="A0A068XV71"/>
<proteinExistence type="predicted"/>
<dbReference type="EMBL" id="LN902843">
    <property type="protein sequence ID" value="CDS36147.1"/>
    <property type="molecule type" value="Genomic_DNA"/>
</dbReference>
<name>A0A068XV71_ECHMU</name>
<dbReference type="Proteomes" id="UP000017246">
    <property type="component" value="Unassembled WGS sequence"/>
</dbReference>
<evidence type="ECO:0000313" key="2">
    <source>
        <dbReference type="Proteomes" id="UP000017246"/>
    </source>
</evidence>
<evidence type="ECO:0000313" key="1">
    <source>
        <dbReference type="EMBL" id="CDS36147.1"/>
    </source>
</evidence>
<reference evidence="1" key="2">
    <citation type="submission" date="2015-11" db="EMBL/GenBank/DDBJ databases">
        <authorList>
            <person name="Zhang Y."/>
            <person name="Guo Z."/>
        </authorList>
    </citation>
    <scope>NUCLEOTIDE SEQUENCE</scope>
</reference>